<dbReference type="GO" id="GO:0005524">
    <property type="term" value="F:ATP binding"/>
    <property type="evidence" value="ECO:0007669"/>
    <property type="project" value="UniProtKB-KW"/>
</dbReference>
<reference evidence="5 6" key="1">
    <citation type="submission" date="2024-07" db="EMBL/GenBank/DDBJ databases">
        <title>Draft Genome Sequence of Ferrimicrobium acidiphilum Strain YE2023, Isolated from a Pulp of Bioleach Reactor.</title>
        <authorList>
            <person name="Elkina Y.A."/>
            <person name="Bulaeva A.G."/>
            <person name="Beletsky A.V."/>
            <person name="Mardanov A.V."/>
        </authorList>
    </citation>
    <scope>NUCLEOTIDE SEQUENCE [LARGE SCALE GENOMIC DNA]</scope>
    <source>
        <strain evidence="5 6">YE2023</strain>
    </source>
</reference>
<dbReference type="PANTHER" id="PTHR19211">
    <property type="entry name" value="ATP-BINDING TRANSPORT PROTEIN-RELATED"/>
    <property type="match status" value="1"/>
</dbReference>
<keyword evidence="3 5" id="KW-0067">ATP-binding</keyword>
<dbReference type="InterPro" id="IPR050611">
    <property type="entry name" value="ABCF"/>
</dbReference>
<dbReference type="EMBL" id="JBFSHR010000011">
    <property type="protein sequence ID" value="MEX6429179.1"/>
    <property type="molecule type" value="Genomic_DNA"/>
</dbReference>
<gene>
    <name evidence="5" type="ORF">AB6A68_04920</name>
</gene>
<evidence type="ECO:0000259" key="4">
    <source>
        <dbReference type="PROSITE" id="PS50893"/>
    </source>
</evidence>
<sequence length="548" mass="60231">MAKDPHRSLSEMRTMLVHAKSLQFEYGARLLFDDVNLLVDRGDRVGLVGRNGAGKTTLMRILAGELDAKGTLERAGTIGYLPQDPLAADPKLTALSRILSGRQLDELFAQLTELQLQMTQLTGPAQQQATKEYGRVETLFANRNGYRAESDATVLAGSLGIDPQVLSQPIGVLSGGQRRRIELARILFSEADLLLLDEPTNHLDADSINWLIDFLKTFNGGLIVISHDARLLESVVNRVAFLDPQRSTLDLYALHYRAYLVARAEDEARRRHLYEVETTKATQLKRQADKMRGSTAKRARKAKVLDRRATRILDNVDDVRLAEKVANIRFPQPLPCAKTPIQATGLAKSYGSLEVLSGIDLAIDRQSRVVVLGLNGAGKTTLLRMLANVETPDAGEIHPGKGLVVGYYAQEHEMLNPNLTPLENLRNSAPGDVTDADLRQILGSFMFTSEMFAQPTGTLSGGEKTRLALATLVSQRANLLLLDEPTNNLDPASRDRVLAALRGYTGAIILVTHDPGAVEALQPERVLMLPDGVEDYWNEELLELVTLA</sequence>
<dbReference type="InterPro" id="IPR003593">
    <property type="entry name" value="AAA+_ATPase"/>
</dbReference>
<dbReference type="SMART" id="SM00382">
    <property type="entry name" value="AAA"/>
    <property type="match status" value="2"/>
</dbReference>
<dbReference type="InterPro" id="IPR027417">
    <property type="entry name" value="P-loop_NTPase"/>
</dbReference>
<dbReference type="InterPro" id="IPR003439">
    <property type="entry name" value="ABC_transporter-like_ATP-bd"/>
</dbReference>
<evidence type="ECO:0000256" key="3">
    <source>
        <dbReference type="ARBA" id="ARBA00022840"/>
    </source>
</evidence>
<protein>
    <submittedName>
        <fullName evidence="5">ABC-F family ATP-binding cassette domain-containing protein</fullName>
    </submittedName>
</protein>
<dbReference type="CDD" id="cd03221">
    <property type="entry name" value="ABCF_EF-3"/>
    <property type="match status" value="2"/>
</dbReference>
<keyword evidence="1" id="KW-0677">Repeat</keyword>
<evidence type="ECO:0000313" key="5">
    <source>
        <dbReference type="EMBL" id="MEX6429179.1"/>
    </source>
</evidence>
<evidence type="ECO:0000313" key="6">
    <source>
        <dbReference type="Proteomes" id="UP001560267"/>
    </source>
</evidence>
<keyword evidence="6" id="KW-1185">Reference proteome</keyword>
<dbReference type="InterPro" id="IPR017871">
    <property type="entry name" value="ABC_transporter-like_CS"/>
</dbReference>
<evidence type="ECO:0000256" key="1">
    <source>
        <dbReference type="ARBA" id="ARBA00022737"/>
    </source>
</evidence>
<dbReference type="PANTHER" id="PTHR19211:SF14">
    <property type="entry name" value="ATP-BINDING CASSETTE SUB-FAMILY F MEMBER 1"/>
    <property type="match status" value="1"/>
</dbReference>
<comment type="caution">
    <text evidence="5">The sequence shown here is derived from an EMBL/GenBank/DDBJ whole genome shotgun (WGS) entry which is preliminary data.</text>
</comment>
<dbReference type="Gene3D" id="3.40.50.300">
    <property type="entry name" value="P-loop containing nucleotide triphosphate hydrolases"/>
    <property type="match status" value="2"/>
</dbReference>
<proteinExistence type="predicted"/>
<dbReference type="Pfam" id="PF00005">
    <property type="entry name" value="ABC_tran"/>
    <property type="match status" value="2"/>
</dbReference>
<evidence type="ECO:0000256" key="2">
    <source>
        <dbReference type="ARBA" id="ARBA00022741"/>
    </source>
</evidence>
<name>A0ABV3Y3X4_9ACTN</name>
<accession>A0ABV3Y3X4</accession>
<dbReference type="PROSITE" id="PS50893">
    <property type="entry name" value="ABC_TRANSPORTER_2"/>
    <property type="match status" value="2"/>
</dbReference>
<keyword evidence="2" id="KW-0547">Nucleotide-binding</keyword>
<dbReference type="SUPFAM" id="SSF52540">
    <property type="entry name" value="P-loop containing nucleoside triphosphate hydrolases"/>
    <property type="match status" value="2"/>
</dbReference>
<feature type="domain" description="ABC transporter" evidence="4">
    <location>
        <begin position="341"/>
        <end position="548"/>
    </location>
</feature>
<dbReference type="PROSITE" id="PS00211">
    <property type="entry name" value="ABC_TRANSPORTER_1"/>
    <property type="match status" value="2"/>
</dbReference>
<organism evidence="5 6">
    <name type="scientific">Ferrimicrobium acidiphilum</name>
    <dbReference type="NCBI Taxonomy" id="121039"/>
    <lineage>
        <taxon>Bacteria</taxon>
        <taxon>Bacillati</taxon>
        <taxon>Actinomycetota</taxon>
        <taxon>Acidimicrobiia</taxon>
        <taxon>Acidimicrobiales</taxon>
        <taxon>Acidimicrobiaceae</taxon>
        <taxon>Ferrimicrobium</taxon>
    </lineage>
</organism>
<feature type="domain" description="ABC transporter" evidence="4">
    <location>
        <begin position="17"/>
        <end position="269"/>
    </location>
</feature>
<dbReference type="Proteomes" id="UP001560267">
    <property type="component" value="Unassembled WGS sequence"/>
</dbReference>